<protein>
    <recommendedName>
        <fullName evidence="8">Neutral zinc metallopeptidase</fullName>
    </recommendedName>
</protein>
<evidence type="ECO:0000256" key="1">
    <source>
        <dbReference type="ARBA" id="ARBA00004167"/>
    </source>
</evidence>
<keyword evidence="4 5" id="KW-0472">Membrane</keyword>
<organism evidence="6 7">
    <name type="scientific">Pseudoclavibacter helvolus</name>
    <dbReference type="NCBI Taxonomy" id="255205"/>
    <lineage>
        <taxon>Bacteria</taxon>
        <taxon>Bacillati</taxon>
        <taxon>Actinomycetota</taxon>
        <taxon>Actinomycetes</taxon>
        <taxon>Micrococcales</taxon>
        <taxon>Microbacteriaceae</taxon>
        <taxon>Pseudoclavibacter</taxon>
    </lineage>
</organism>
<dbReference type="PANTHER" id="PTHR30168">
    <property type="entry name" value="PUTATIVE MEMBRANE PROTEIN YPFJ"/>
    <property type="match status" value="1"/>
</dbReference>
<evidence type="ECO:0000256" key="4">
    <source>
        <dbReference type="ARBA" id="ARBA00023136"/>
    </source>
</evidence>
<dbReference type="RefSeq" id="WP_183626799.1">
    <property type="nucleotide sequence ID" value="NZ_JACHWJ010000010.1"/>
</dbReference>
<evidence type="ECO:0000256" key="5">
    <source>
        <dbReference type="SAM" id="Phobius"/>
    </source>
</evidence>
<gene>
    <name evidence="6" type="ORF">FHX72_003644</name>
</gene>
<dbReference type="GO" id="GO:0016020">
    <property type="term" value="C:membrane"/>
    <property type="evidence" value="ECO:0007669"/>
    <property type="project" value="UniProtKB-SubCell"/>
</dbReference>
<dbReference type="AlphaFoldDB" id="A0A7W4URV2"/>
<keyword evidence="2 5" id="KW-0812">Transmembrane</keyword>
<dbReference type="Proteomes" id="UP000545286">
    <property type="component" value="Unassembled WGS sequence"/>
</dbReference>
<feature type="transmembrane region" description="Helical" evidence="5">
    <location>
        <begin position="24"/>
        <end position="45"/>
    </location>
</feature>
<evidence type="ECO:0000256" key="3">
    <source>
        <dbReference type="ARBA" id="ARBA00022989"/>
    </source>
</evidence>
<keyword evidence="7" id="KW-1185">Reference proteome</keyword>
<comment type="caution">
    <text evidence="6">The sequence shown here is derived from an EMBL/GenBank/DDBJ whole genome shotgun (WGS) entry which is preliminary data.</text>
</comment>
<keyword evidence="3 5" id="KW-1133">Transmembrane helix</keyword>
<dbReference type="InterPro" id="IPR007343">
    <property type="entry name" value="Uncharacterised_pept_Zn_put"/>
</dbReference>
<evidence type="ECO:0000256" key="2">
    <source>
        <dbReference type="ARBA" id="ARBA00022692"/>
    </source>
</evidence>
<accession>A0A7W4URV2</accession>
<proteinExistence type="predicted"/>
<evidence type="ECO:0000313" key="6">
    <source>
        <dbReference type="EMBL" id="MBB2959475.1"/>
    </source>
</evidence>
<dbReference type="Pfam" id="PF04228">
    <property type="entry name" value="Zn_peptidase"/>
    <property type="match status" value="1"/>
</dbReference>
<evidence type="ECO:0000313" key="7">
    <source>
        <dbReference type="Proteomes" id="UP000545286"/>
    </source>
</evidence>
<sequence>MTFNENAKLDTSGVQKRGRGAKTAAIGGGSIGLLIVAFLASQFLGVDLTGLVSGMDQGQQTQQQEVEGGGLAEQCQTGADANQQIDCRMVGVQNSLADYWETESAAVGVTYEQPGFILYEGQTSSACGTASNAVGPFYCPGDSSMYVDTSFFQLLTSQLGAKEGPLAEMYVVAHEWGHHIQHQMGVFDNTNRTDTGPTSDGVRIELQADCFAGAWLGEAANTQTDEGVTLLDPPTREQVNVALSAASAVGDDHIQGQQGQVNPESFTHGTSEQRVNWFVTGYEKGTQSCDTFAVSGNEL</sequence>
<reference evidence="6 7" key="1">
    <citation type="submission" date="2020-08" db="EMBL/GenBank/DDBJ databases">
        <title>Sequencing the genomes of 1000 actinobacteria strains.</title>
        <authorList>
            <person name="Klenk H.-P."/>
        </authorList>
    </citation>
    <scope>NUCLEOTIDE SEQUENCE [LARGE SCALE GENOMIC DNA]</scope>
    <source>
        <strain evidence="6 7">DSM 20419</strain>
    </source>
</reference>
<evidence type="ECO:0008006" key="8">
    <source>
        <dbReference type="Google" id="ProtNLM"/>
    </source>
</evidence>
<name>A0A7W4URV2_9MICO</name>
<dbReference type="PANTHER" id="PTHR30168:SF0">
    <property type="entry name" value="INNER MEMBRANE PROTEIN"/>
    <property type="match status" value="1"/>
</dbReference>
<dbReference type="EMBL" id="JACHWJ010000010">
    <property type="protein sequence ID" value="MBB2959475.1"/>
    <property type="molecule type" value="Genomic_DNA"/>
</dbReference>
<comment type="subcellular location">
    <subcellularLocation>
        <location evidence="1">Membrane</location>
        <topology evidence="1">Single-pass membrane protein</topology>
    </subcellularLocation>
</comment>